<dbReference type="Proteomes" id="UP000239197">
    <property type="component" value="Plasmid unnamed2"/>
</dbReference>
<dbReference type="PANTHER" id="PTHR13778:SF47">
    <property type="entry name" value="LIPOPOLYSACCHARIDE 1,3-GALACTOSYLTRANSFERASE"/>
    <property type="match status" value="1"/>
</dbReference>
<organism evidence="10 11">
    <name type="scientific">Rahnella sikkimica</name>
    <dbReference type="NCBI Taxonomy" id="1805933"/>
    <lineage>
        <taxon>Bacteria</taxon>
        <taxon>Pseudomonadati</taxon>
        <taxon>Pseudomonadota</taxon>
        <taxon>Gammaproteobacteria</taxon>
        <taxon>Enterobacterales</taxon>
        <taxon>Yersiniaceae</taxon>
        <taxon>Rahnella</taxon>
    </lineage>
</organism>
<evidence type="ECO:0000256" key="5">
    <source>
        <dbReference type="ARBA" id="ARBA00022679"/>
    </source>
</evidence>
<comment type="similarity">
    <text evidence="3">Belongs to the glycosyltransferase 8 family.</text>
</comment>
<dbReference type="InterPro" id="IPR013645">
    <property type="entry name" value="Glyco_transf_8N"/>
</dbReference>
<evidence type="ECO:0000256" key="2">
    <source>
        <dbReference type="ARBA" id="ARBA00004713"/>
    </source>
</evidence>
<keyword evidence="7" id="KW-0460">Magnesium</keyword>
<evidence type="ECO:0000256" key="3">
    <source>
        <dbReference type="ARBA" id="ARBA00006351"/>
    </source>
</evidence>
<proteinExistence type="inferred from homology"/>
<keyword evidence="4" id="KW-0328">Glycosyltransferase</keyword>
<dbReference type="InterPro" id="IPR002495">
    <property type="entry name" value="Glyco_trans_8"/>
</dbReference>
<dbReference type="KEGG" id="rox:BV494_25000"/>
<accession>A0A2L1UYV2</accession>
<comment type="pathway">
    <text evidence="2">Bacterial outer membrane biogenesis; LPS core biosynthesis.</text>
</comment>
<dbReference type="EMBL" id="CP019064">
    <property type="protein sequence ID" value="AVF38139.1"/>
    <property type="molecule type" value="Genomic_DNA"/>
</dbReference>
<dbReference type="Gene3D" id="3.90.550.10">
    <property type="entry name" value="Spore Coat Polysaccharide Biosynthesis Protein SpsA, Chain A"/>
    <property type="match status" value="1"/>
</dbReference>
<reference evidence="11" key="1">
    <citation type="submission" date="2017-01" db="EMBL/GenBank/DDBJ databases">
        <title>Genome sequence of Rouxiella sp. ERMR1:05.</title>
        <authorList>
            <person name="Kumar R."/>
            <person name="Singh D."/>
            <person name="Kumar S."/>
        </authorList>
    </citation>
    <scope>NUCLEOTIDE SEQUENCE [LARGE SCALE GENOMIC DNA]</scope>
    <source>
        <strain evidence="11">ERMR1:05</strain>
        <plasmid evidence="11">unnamed2</plasmid>
    </source>
</reference>
<dbReference type="SUPFAM" id="SSF53448">
    <property type="entry name" value="Nucleotide-diphospho-sugar transferases"/>
    <property type="match status" value="1"/>
</dbReference>
<evidence type="ECO:0000256" key="4">
    <source>
        <dbReference type="ARBA" id="ARBA00022676"/>
    </source>
</evidence>
<dbReference type="AlphaFoldDB" id="A0A2L1UYV2"/>
<evidence type="ECO:0000256" key="8">
    <source>
        <dbReference type="ARBA" id="ARBA00022985"/>
    </source>
</evidence>
<keyword evidence="10" id="KW-0614">Plasmid</keyword>
<evidence type="ECO:0000259" key="9">
    <source>
        <dbReference type="Pfam" id="PF08437"/>
    </source>
</evidence>
<dbReference type="OrthoDB" id="9807549at2"/>
<dbReference type="Pfam" id="PF01501">
    <property type="entry name" value="Glyco_transf_8"/>
    <property type="match status" value="1"/>
</dbReference>
<keyword evidence="8" id="KW-0448">Lipopolysaccharide biosynthesis</keyword>
<feature type="domain" description="Glycosyl transferase family 8 C-terminal" evidence="9">
    <location>
        <begin position="268"/>
        <end position="318"/>
    </location>
</feature>
<evidence type="ECO:0000256" key="6">
    <source>
        <dbReference type="ARBA" id="ARBA00022723"/>
    </source>
</evidence>
<dbReference type="InterPro" id="IPR050748">
    <property type="entry name" value="Glycosyltrans_8_dom-fam"/>
</dbReference>
<geneLocation type="plasmid" evidence="10 11">
    <name>unnamed2</name>
</geneLocation>
<protein>
    <submittedName>
        <fullName evidence="10">Lipopolysaccharide 1,3-galactosyltransferase</fullName>
    </submittedName>
</protein>
<dbReference type="Pfam" id="PF08437">
    <property type="entry name" value="Glyco_transf_8C"/>
    <property type="match status" value="1"/>
</dbReference>
<name>A0A2L1UYV2_9GAMM</name>
<keyword evidence="6" id="KW-0479">Metal-binding</keyword>
<dbReference type="RefSeq" id="WP_104925463.1">
    <property type="nucleotide sequence ID" value="NZ_CP019064.1"/>
</dbReference>
<evidence type="ECO:0000256" key="7">
    <source>
        <dbReference type="ARBA" id="ARBA00022842"/>
    </source>
</evidence>
<evidence type="ECO:0000256" key="1">
    <source>
        <dbReference type="ARBA" id="ARBA00001946"/>
    </source>
</evidence>
<evidence type="ECO:0000313" key="10">
    <source>
        <dbReference type="EMBL" id="AVF38139.1"/>
    </source>
</evidence>
<keyword evidence="11" id="KW-1185">Reference proteome</keyword>
<keyword evidence="5" id="KW-0808">Transferase</keyword>
<evidence type="ECO:0000313" key="11">
    <source>
        <dbReference type="Proteomes" id="UP000239197"/>
    </source>
</evidence>
<dbReference type="GO" id="GO:0008918">
    <property type="term" value="F:lipopolysaccharide 3-alpha-galactosyltransferase activity"/>
    <property type="evidence" value="ECO:0007669"/>
    <property type="project" value="InterPro"/>
</dbReference>
<dbReference type="GO" id="GO:0046872">
    <property type="term" value="F:metal ion binding"/>
    <property type="evidence" value="ECO:0007669"/>
    <property type="project" value="UniProtKB-KW"/>
</dbReference>
<gene>
    <name evidence="10" type="ORF">BV494_25000</name>
</gene>
<sequence>MEQLNLQAIRSRVITDSGSNRHIFFGVDSNFIFHALITVMSIIEHADHSVYHFHIISSEFDEGDAAKFSEVLAGRKHGLTVHHAGDDMFSSLPTTALFTRATYYRLLAPQLVPYADHVLYLDADMVCIKSLDPLWLLAERDPNVVAFVVGEIENLQKALAENVGLKKTDYFNAGMMLINVQKWKQTGISEKALQALTNSEKPLQYLDQDALNIVLEGNVCYVDRRFNHIEMLAHNAHSYSKDVPANTCVIHYAGADKPWQQWNQQKVCQYYQKIYRHSPVASRPFDLPRNHYQAKKMYKTMFRTHQLLRGVYWRLRYFQMRYF</sequence>
<dbReference type="PANTHER" id="PTHR13778">
    <property type="entry name" value="GLYCOSYLTRANSFERASE 8 DOMAIN-CONTAINING PROTEIN"/>
    <property type="match status" value="1"/>
</dbReference>
<dbReference type="InterPro" id="IPR029044">
    <property type="entry name" value="Nucleotide-diphossugar_trans"/>
</dbReference>
<comment type="cofactor">
    <cofactor evidence="1">
        <name>Mg(2+)</name>
        <dbReference type="ChEBI" id="CHEBI:18420"/>
    </cofactor>
</comment>
<dbReference type="CDD" id="cd04194">
    <property type="entry name" value="GT8_A4GalT_like"/>
    <property type="match status" value="1"/>
</dbReference>